<evidence type="ECO:0000313" key="4">
    <source>
        <dbReference type="Proteomes" id="UP001285352"/>
    </source>
</evidence>
<dbReference type="EMBL" id="JAXAVU010000001">
    <property type="protein sequence ID" value="MDX8140690.1"/>
    <property type="molecule type" value="Genomic_DNA"/>
</dbReference>
<sequence>MRPDPFNEFQARAQRERERAKRRADSEEGLRRQHLDVGMVVMVIVCLVALLIFFLAITPSWTW</sequence>
<reference evidence="3 4" key="1">
    <citation type="submission" date="2023-11" db="EMBL/GenBank/DDBJ databases">
        <title>Lentzea sokolovensis, sp. nov., Lentzea kristufkii, sp. nov., and Lentzea miocenensis, sp. nov., rare actinobacteria from Sokolov Coal Basin, Miocene lacustrine sediment, Czech Republic.</title>
        <authorList>
            <person name="Lara A."/>
            <person name="Kotroba L."/>
            <person name="Nouioui I."/>
            <person name="Neumann-Schaal M."/>
            <person name="Mast Y."/>
            <person name="Chronakova A."/>
        </authorList>
    </citation>
    <scope>NUCLEOTIDE SEQUENCE [LARGE SCALE GENOMIC DNA]</scope>
    <source>
        <strain evidence="3 4">BCCO 10_0061</strain>
    </source>
</reference>
<keyword evidence="4" id="KW-1185">Reference proteome</keyword>
<gene>
    <name evidence="3" type="ORF">SK854_01105</name>
</gene>
<evidence type="ECO:0000256" key="1">
    <source>
        <dbReference type="SAM" id="MobiDB-lite"/>
    </source>
</evidence>
<feature type="transmembrane region" description="Helical" evidence="2">
    <location>
        <begin position="37"/>
        <end position="57"/>
    </location>
</feature>
<keyword evidence="2" id="KW-0472">Membrane</keyword>
<feature type="region of interest" description="Disordered" evidence="1">
    <location>
        <begin position="1"/>
        <end position="29"/>
    </location>
</feature>
<evidence type="ECO:0000256" key="2">
    <source>
        <dbReference type="SAM" id="Phobius"/>
    </source>
</evidence>
<feature type="compositionally biased region" description="Basic and acidic residues" evidence="1">
    <location>
        <begin position="13"/>
        <end position="29"/>
    </location>
</feature>
<comment type="caution">
    <text evidence="3">The sequence shown here is derived from an EMBL/GenBank/DDBJ whole genome shotgun (WGS) entry which is preliminary data.</text>
</comment>
<accession>A0ABU4UPQ1</accession>
<proteinExistence type="predicted"/>
<evidence type="ECO:0000313" key="3">
    <source>
        <dbReference type="EMBL" id="MDX8140690.1"/>
    </source>
</evidence>
<dbReference type="RefSeq" id="WP_319973044.1">
    <property type="nucleotide sequence ID" value="NZ_JAXAVU010000001.1"/>
</dbReference>
<protein>
    <submittedName>
        <fullName evidence="3">Uncharacterized protein</fullName>
    </submittedName>
</protein>
<dbReference type="Proteomes" id="UP001285352">
    <property type="component" value="Unassembled WGS sequence"/>
</dbReference>
<name>A0ABU4UPQ1_9PSEU</name>
<keyword evidence="2" id="KW-0812">Transmembrane</keyword>
<keyword evidence="2" id="KW-1133">Transmembrane helix</keyword>
<organism evidence="3 4">
    <name type="scientific">Lentzea sokolovensis</name>
    <dbReference type="NCBI Taxonomy" id="3095429"/>
    <lineage>
        <taxon>Bacteria</taxon>
        <taxon>Bacillati</taxon>
        <taxon>Actinomycetota</taxon>
        <taxon>Actinomycetes</taxon>
        <taxon>Pseudonocardiales</taxon>
        <taxon>Pseudonocardiaceae</taxon>
        <taxon>Lentzea</taxon>
    </lineage>
</organism>